<reference evidence="1 2" key="1">
    <citation type="submission" date="2016-12" db="EMBL/GenBank/DDBJ databases">
        <authorList>
            <person name="Song W.-J."/>
            <person name="Kurnit D.M."/>
        </authorList>
    </citation>
    <scope>NUCLEOTIDE SEQUENCE [LARGE SCALE GENOMIC DNA]</scope>
    <source>
        <strain evidence="1 2">IMCC3135</strain>
    </source>
</reference>
<accession>A0A2Z2NJW2</accession>
<dbReference type="NCBIfam" id="NF047593">
    <property type="entry name" value="IS66_ISAeme5_TnpA"/>
    <property type="match status" value="1"/>
</dbReference>
<dbReference type="EMBL" id="CP018632">
    <property type="protein sequence ID" value="ASJ70361.1"/>
    <property type="molecule type" value="Genomic_DNA"/>
</dbReference>
<protein>
    <recommendedName>
        <fullName evidence="3">IS66 family insertion sequence element accessory protein TnpB</fullName>
    </recommendedName>
</protein>
<evidence type="ECO:0000313" key="2">
    <source>
        <dbReference type="Proteomes" id="UP000250079"/>
    </source>
</evidence>
<proteinExistence type="predicted"/>
<evidence type="ECO:0000313" key="1">
    <source>
        <dbReference type="EMBL" id="ASJ70361.1"/>
    </source>
</evidence>
<name>A0A2Z2NJW2_9GAMM</name>
<organism evidence="1 2">
    <name type="scientific">Granulosicoccus antarcticus IMCC3135</name>
    <dbReference type="NCBI Taxonomy" id="1192854"/>
    <lineage>
        <taxon>Bacteria</taxon>
        <taxon>Pseudomonadati</taxon>
        <taxon>Pseudomonadota</taxon>
        <taxon>Gammaproteobacteria</taxon>
        <taxon>Chromatiales</taxon>
        <taxon>Granulosicoccaceae</taxon>
        <taxon>Granulosicoccus</taxon>
    </lineage>
</organism>
<dbReference type="AlphaFoldDB" id="A0A2Z2NJW2"/>
<evidence type="ECO:0008006" key="3">
    <source>
        <dbReference type="Google" id="ProtNLM"/>
    </source>
</evidence>
<keyword evidence="2" id="KW-1185">Reference proteome</keyword>
<dbReference type="RefSeq" id="WP_088915913.1">
    <property type="nucleotide sequence ID" value="NZ_CP018632.1"/>
</dbReference>
<sequence>MSSSQHAKIQTISTLSRQDFWQQHVQQWLQSSQSKSAYCRDRGLKYHQFIYWHSRFASSEPGAEQRLAVPAKRFVTVAVANPVSTTSSAGLRLSLPNGTCIEGINSQSVEWVGALISQL</sequence>
<dbReference type="OrthoDB" id="6368379at2"/>
<dbReference type="Proteomes" id="UP000250079">
    <property type="component" value="Chromosome"/>
</dbReference>
<gene>
    <name evidence="1" type="ORF">IMCC3135_01210</name>
</gene>
<dbReference type="KEGG" id="gai:IMCC3135_01210"/>